<evidence type="ECO:0000313" key="3">
    <source>
        <dbReference type="EMBL" id="MBO0608547.1"/>
    </source>
</evidence>
<name>A0ABS3I6B9_9MICO</name>
<dbReference type="PANTHER" id="PTHR39428:SF3">
    <property type="entry name" value="DEAZAFLAVIN-DEPENDENT NITROREDUCTASE"/>
    <property type="match status" value="1"/>
</dbReference>
<dbReference type="PANTHER" id="PTHR39428">
    <property type="entry name" value="F420H(2)-DEPENDENT QUINONE REDUCTASE RV1261C"/>
    <property type="match status" value="1"/>
</dbReference>
<dbReference type="Pfam" id="PF04075">
    <property type="entry name" value="F420H2_quin_red"/>
    <property type="match status" value="1"/>
</dbReference>
<comment type="similarity">
    <text evidence="1">Belongs to the F420H(2)-dependent quinone reductase family.</text>
</comment>
<comment type="caution">
    <text evidence="3">The sequence shown here is derived from an EMBL/GenBank/DDBJ whole genome shotgun (WGS) entry which is preliminary data.</text>
</comment>
<accession>A0ABS3I6B9</accession>
<evidence type="ECO:0000313" key="4">
    <source>
        <dbReference type="Proteomes" id="UP000664617"/>
    </source>
</evidence>
<reference evidence="4" key="1">
    <citation type="submission" date="2023-07" db="EMBL/GenBank/DDBJ databases">
        <title>Myceligenerans salitolerans sp. nov., a halotolerant actinomycete isolated from a salt lake in Xinjiang, China.</title>
        <authorList>
            <person name="Guan T."/>
        </authorList>
    </citation>
    <scope>NUCLEOTIDE SEQUENCE [LARGE SCALE GENOMIC DNA]</scope>
    <source>
        <strain evidence="4">XHU 5031</strain>
    </source>
</reference>
<dbReference type="InterPro" id="IPR012349">
    <property type="entry name" value="Split_barrel_FMN-bd"/>
</dbReference>
<gene>
    <name evidence="3" type="ORF">J0911_05825</name>
</gene>
<organism evidence="3 4">
    <name type="scientific">Myceligenerans salitolerans</name>
    <dbReference type="NCBI Taxonomy" id="1230528"/>
    <lineage>
        <taxon>Bacteria</taxon>
        <taxon>Bacillati</taxon>
        <taxon>Actinomycetota</taxon>
        <taxon>Actinomycetes</taxon>
        <taxon>Micrococcales</taxon>
        <taxon>Promicromonosporaceae</taxon>
        <taxon>Myceligenerans</taxon>
    </lineage>
</organism>
<dbReference type="EMBL" id="JAFMPK010000027">
    <property type="protein sequence ID" value="MBO0608547.1"/>
    <property type="molecule type" value="Genomic_DNA"/>
</dbReference>
<dbReference type="InterPro" id="IPR004378">
    <property type="entry name" value="F420H2_quin_Rdtase"/>
</dbReference>
<keyword evidence="4" id="KW-1185">Reference proteome</keyword>
<evidence type="ECO:0000256" key="1">
    <source>
        <dbReference type="ARBA" id="ARBA00008710"/>
    </source>
</evidence>
<protein>
    <submittedName>
        <fullName evidence="3">Nitroreductase family deazaflavin-dependent oxidoreductase</fullName>
    </submittedName>
</protein>
<proteinExistence type="inferred from homology"/>
<dbReference type="NCBIfam" id="TIGR00026">
    <property type="entry name" value="hi_GC_TIGR00026"/>
    <property type="match status" value="1"/>
</dbReference>
<dbReference type="RefSeq" id="WP_207274524.1">
    <property type="nucleotide sequence ID" value="NZ_JAFMPK010000027.1"/>
</dbReference>
<sequence>MTNTEGKAPWLPPRWFIRTAWRVHRFLYRLGGTRFLREAAPGKGGMLRLVVTGRRTGAERAVILAYVQDGDRLVTLAMNGWGETPPLWWLNLRANPEATAQTVEGIVRVRAREAVGAEREELWRRLGATEGWGDIEGFAAGRPVETPVVVLDPVRGA</sequence>
<evidence type="ECO:0000256" key="2">
    <source>
        <dbReference type="ARBA" id="ARBA00049106"/>
    </source>
</evidence>
<dbReference type="Gene3D" id="2.30.110.10">
    <property type="entry name" value="Electron Transport, Fmn-binding Protein, Chain A"/>
    <property type="match status" value="1"/>
</dbReference>
<dbReference type="Proteomes" id="UP000664617">
    <property type="component" value="Unassembled WGS sequence"/>
</dbReference>
<comment type="catalytic activity">
    <reaction evidence="2">
        <text>oxidized coenzyme F420-(gamma-L-Glu)(n) + a quinol + H(+) = reduced coenzyme F420-(gamma-L-Glu)(n) + a quinone</text>
        <dbReference type="Rhea" id="RHEA:39663"/>
        <dbReference type="Rhea" id="RHEA-COMP:12939"/>
        <dbReference type="Rhea" id="RHEA-COMP:14378"/>
        <dbReference type="ChEBI" id="CHEBI:15378"/>
        <dbReference type="ChEBI" id="CHEBI:24646"/>
        <dbReference type="ChEBI" id="CHEBI:132124"/>
        <dbReference type="ChEBI" id="CHEBI:133980"/>
        <dbReference type="ChEBI" id="CHEBI:139511"/>
    </reaction>
</comment>